<feature type="compositionally biased region" description="Low complexity" evidence="1">
    <location>
        <begin position="83"/>
        <end position="100"/>
    </location>
</feature>
<feature type="compositionally biased region" description="Basic and acidic residues" evidence="1">
    <location>
        <begin position="40"/>
        <end position="52"/>
    </location>
</feature>
<gene>
    <name evidence="2" type="ORF">P7K49_031322</name>
</gene>
<evidence type="ECO:0000313" key="3">
    <source>
        <dbReference type="Proteomes" id="UP001266305"/>
    </source>
</evidence>
<comment type="caution">
    <text evidence="2">The sequence shown here is derived from an EMBL/GenBank/DDBJ whole genome shotgun (WGS) entry which is preliminary data.</text>
</comment>
<feature type="non-terminal residue" evidence="2">
    <location>
        <position position="130"/>
    </location>
</feature>
<evidence type="ECO:0000256" key="1">
    <source>
        <dbReference type="SAM" id="MobiDB-lite"/>
    </source>
</evidence>
<feature type="compositionally biased region" description="Polar residues" evidence="1">
    <location>
        <begin position="120"/>
        <end position="130"/>
    </location>
</feature>
<feature type="region of interest" description="Disordered" evidence="1">
    <location>
        <begin position="1"/>
        <end position="130"/>
    </location>
</feature>
<proteinExistence type="predicted"/>
<name>A0ABQ9TZS7_SAGOE</name>
<protein>
    <submittedName>
        <fullName evidence="2">Uncharacterized protein</fullName>
    </submittedName>
</protein>
<dbReference type="EMBL" id="JASSZA010000017">
    <property type="protein sequence ID" value="KAK2090066.1"/>
    <property type="molecule type" value="Genomic_DNA"/>
</dbReference>
<keyword evidence="3" id="KW-1185">Reference proteome</keyword>
<accession>A0ABQ9TZS7</accession>
<reference evidence="2 3" key="1">
    <citation type="submission" date="2023-05" db="EMBL/GenBank/DDBJ databases">
        <title>B98-5 Cell Line De Novo Hybrid Assembly: An Optical Mapping Approach.</title>
        <authorList>
            <person name="Kananen K."/>
            <person name="Auerbach J.A."/>
            <person name="Kautto E."/>
            <person name="Blachly J.S."/>
        </authorList>
    </citation>
    <scope>NUCLEOTIDE SEQUENCE [LARGE SCALE GENOMIC DNA]</scope>
    <source>
        <strain evidence="2">B95-8</strain>
        <tissue evidence="2">Cell line</tissue>
    </source>
</reference>
<dbReference type="Proteomes" id="UP001266305">
    <property type="component" value="Unassembled WGS sequence"/>
</dbReference>
<evidence type="ECO:0000313" key="2">
    <source>
        <dbReference type="EMBL" id="KAK2090066.1"/>
    </source>
</evidence>
<organism evidence="2 3">
    <name type="scientific">Saguinus oedipus</name>
    <name type="common">Cotton-top tamarin</name>
    <name type="synonym">Oedipomidas oedipus</name>
    <dbReference type="NCBI Taxonomy" id="9490"/>
    <lineage>
        <taxon>Eukaryota</taxon>
        <taxon>Metazoa</taxon>
        <taxon>Chordata</taxon>
        <taxon>Craniata</taxon>
        <taxon>Vertebrata</taxon>
        <taxon>Euteleostomi</taxon>
        <taxon>Mammalia</taxon>
        <taxon>Eutheria</taxon>
        <taxon>Euarchontoglires</taxon>
        <taxon>Primates</taxon>
        <taxon>Haplorrhini</taxon>
        <taxon>Platyrrhini</taxon>
        <taxon>Cebidae</taxon>
        <taxon>Callitrichinae</taxon>
        <taxon>Saguinus</taxon>
    </lineage>
</organism>
<sequence length="130" mass="13788">MKPPVHLLSLQLGSKGYPGDSHPQRAHPARRSFLSNTEIEGGRVENEPRSDEASAGQDICKLGQDRLLGSSPKANNSKDTLHTHGTQTQLGKGQLTTGPTSLPPRAGKAPDINRARAVTGTLTQHGLSPE</sequence>